<comment type="subcellular location">
    <subcellularLocation>
        <location evidence="1">Cell outer membrane</location>
    </subcellularLocation>
</comment>
<keyword evidence="7" id="KW-0472">Membrane</keyword>
<dbReference type="PROSITE" id="PS51779">
    <property type="entry name" value="POTRA"/>
    <property type="match status" value="1"/>
</dbReference>
<keyword evidence="3" id="KW-0813">Transport</keyword>
<evidence type="ECO:0000256" key="9">
    <source>
        <dbReference type="SAM" id="SignalP"/>
    </source>
</evidence>
<accession>A0ABV6RNA3</accession>
<evidence type="ECO:0000256" key="1">
    <source>
        <dbReference type="ARBA" id="ARBA00004442"/>
    </source>
</evidence>
<proteinExistence type="inferred from homology"/>
<dbReference type="Gene3D" id="3.10.20.310">
    <property type="entry name" value="membrane protein fhac"/>
    <property type="match status" value="1"/>
</dbReference>
<keyword evidence="8" id="KW-0998">Cell outer membrane</keyword>
<name>A0ABV6RNA3_9GAMM</name>
<organism evidence="11 12">
    <name type="scientific">Lysobacter korlensis</name>
    <dbReference type="NCBI Taxonomy" id="553636"/>
    <lineage>
        <taxon>Bacteria</taxon>
        <taxon>Pseudomonadati</taxon>
        <taxon>Pseudomonadota</taxon>
        <taxon>Gammaproteobacteria</taxon>
        <taxon>Lysobacterales</taxon>
        <taxon>Lysobacteraceae</taxon>
        <taxon>Lysobacter</taxon>
    </lineage>
</organism>
<reference evidence="11 12" key="1">
    <citation type="submission" date="2024-09" db="EMBL/GenBank/DDBJ databases">
        <authorList>
            <person name="Sun Q."/>
            <person name="Mori K."/>
        </authorList>
    </citation>
    <scope>NUCLEOTIDE SEQUENCE [LARGE SCALE GENOMIC DNA]</scope>
    <source>
        <strain evidence="11 12">KCTC 23076</strain>
    </source>
</reference>
<evidence type="ECO:0000256" key="6">
    <source>
        <dbReference type="ARBA" id="ARBA00022927"/>
    </source>
</evidence>
<evidence type="ECO:0000256" key="2">
    <source>
        <dbReference type="ARBA" id="ARBA00009055"/>
    </source>
</evidence>
<comment type="caution">
    <text evidence="11">The sequence shown here is derived from an EMBL/GenBank/DDBJ whole genome shotgun (WGS) entry which is preliminary data.</text>
</comment>
<dbReference type="InterPro" id="IPR034746">
    <property type="entry name" value="POTRA"/>
</dbReference>
<dbReference type="Proteomes" id="UP001589896">
    <property type="component" value="Unassembled WGS sequence"/>
</dbReference>
<keyword evidence="6" id="KW-0653">Protein transport</keyword>
<evidence type="ECO:0000256" key="3">
    <source>
        <dbReference type="ARBA" id="ARBA00022448"/>
    </source>
</evidence>
<dbReference type="InterPro" id="IPR005565">
    <property type="entry name" value="Hemolysn_activator_HlyB_C"/>
</dbReference>
<keyword evidence="5" id="KW-0812">Transmembrane</keyword>
<evidence type="ECO:0000313" key="12">
    <source>
        <dbReference type="Proteomes" id="UP001589896"/>
    </source>
</evidence>
<feature type="domain" description="POTRA" evidence="10">
    <location>
        <begin position="83"/>
        <end position="158"/>
    </location>
</feature>
<dbReference type="EMBL" id="JBHLTG010000001">
    <property type="protein sequence ID" value="MFC0677423.1"/>
    <property type="molecule type" value="Genomic_DNA"/>
</dbReference>
<dbReference type="InterPro" id="IPR051544">
    <property type="entry name" value="TPS_OM_transporter"/>
</dbReference>
<keyword evidence="9" id="KW-0732">Signal</keyword>
<comment type="similarity">
    <text evidence="2">Belongs to the TPS (TC 1.B.20) family.</text>
</comment>
<evidence type="ECO:0000256" key="5">
    <source>
        <dbReference type="ARBA" id="ARBA00022692"/>
    </source>
</evidence>
<dbReference type="InterPro" id="IPR013686">
    <property type="entry name" value="Polypept-transport_assoc_ShlB"/>
</dbReference>
<gene>
    <name evidence="11" type="ORF">ACFFGH_06095</name>
</gene>
<dbReference type="RefSeq" id="WP_386665891.1">
    <property type="nucleotide sequence ID" value="NZ_JBHLTG010000001.1"/>
</dbReference>
<keyword evidence="4" id="KW-1134">Transmembrane beta strand</keyword>
<dbReference type="PANTHER" id="PTHR34597:SF6">
    <property type="entry name" value="BLR6126 PROTEIN"/>
    <property type="match status" value="1"/>
</dbReference>
<evidence type="ECO:0000256" key="7">
    <source>
        <dbReference type="ARBA" id="ARBA00023136"/>
    </source>
</evidence>
<feature type="signal peptide" evidence="9">
    <location>
        <begin position="1"/>
        <end position="30"/>
    </location>
</feature>
<dbReference type="Gene3D" id="2.40.160.50">
    <property type="entry name" value="membrane protein fhac: a member of the omp85/tpsb transporter family"/>
    <property type="match status" value="1"/>
</dbReference>
<dbReference type="PANTHER" id="PTHR34597">
    <property type="entry name" value="SLR1661 PROTEIN"/>
    <property type="match status" value="1"/>
</dbReference>
<evidence type="ECO:0000256" key="8">
    <source>
        <dbReference type="ARBA" id="ARBA00023237"/>
    </source>
</evidence>
<feature type="chain" id="PRO_5046909387" evidence="9">
    <location>
        <begin position="31"/>
        <end position="586"/>
    </location>
</feature>
<dbReference type="Pfam" id="PF03865">
    <property type="entry name" value="ShlB"/>
    <property type="match status" value="1"/>
</dbReference>
<sequence length="586" mass="61867">MTSRTHLRSAPSVCRSLLAVACLAALPALAQQQPPPVDPARVPGQTAQDIDPAARTPALQARTIDPAALAAPGTCPFAGQGQVTLSRIEVTGATLVRQAELDAAVGDLVGRTGDTQLLCDARDRVAAVYARNGEALARVELPEQRITDGVLTLRVNEGRIADVRIENAEAMGPSAALAQAYLDALKTQGATSWADVERAFLLVRELPGADVNFSMRRADDGSADGLQATATFAPRRTLDVTLGAQNLGSEALGKNGVSARFDANGFTRLGERTSLVLYSSVDGEQQVAQLLEEVRVGPSGLVLTGDVAYGRTEPEGDLAALDLDGESLVARVGVRYPFVKQRNAMVDGAVRLEAIEQDNALGFLGSFGGPDIPLFEESLRVLSLGVEGRWMYGDTRNFATHASVELRQGLEALGASETGDRLLSRTDAQIDFTSVRLGAGARLRLGNSTAVAPYAALTAAAQWTDDSLPAYEEFQFGNYTIGRGFDPGAAAGDRAIAARAELGVEFSLDGAAQLGLFGFADGARLWSEDRGGYDAEPWSAGLGMRLRGRTSEFALIWAAPQTAPIPGFAEPDNSLLLTFSHAFSIR</sequence>
<evidence type="ECO:0000259" key="10">
    <source>
        <dbReference type="PROSITE" id="PS51779"/>
    </source>
</evidence>
<evidence type="ECO:0000256" key="4">
    <source>
        <dbReference type="ARBA" id="ARBA00022452"/>
    </source>
</evidence>
<evidence type="ECO:0000313" key="11">
    <source>
        <dbReference type="EMBL" id="MFC0677423.1"/>
    </source>
</evidence>
<protein>
    <submittedName>
        <fullName evidence="11">ShlB/FhaC/HecB family hemolysin secretion/activation protein</fullName>
    </submittedName>
</protein>
<dbReference type="Pfam" id="PF08479">
    <property type="entry name" value="POTRA_2"/>
    <property type="match status" value="1"/>
</dbReference>
<keyword evidence="12" id="KW-1185">Reference proteome</keyword>